<comment type="caution">
    <text evidence="1">The sequence shown here is derived from an EMBL/GenBank/DDBJ whole genome shotgun (WGS) entry which is preliminary data.</text>
</comment>
<sequence length="698" mass="74471">MLPLLGGQHGGRSSMTCLYRCGNACDHPVPNTSANEYFGDVVAAEVSRRGLLQAAGAGAVVIGLAGTAVAATAEPVLAHGTSETQGWRHGHGPRPLTFTSVPPNRADAITVPDGYAQRVVIRWGDPVLPGAPAFDVHNQTVASQERQFGYNNDFVAVLPLDGHKEHCRSALLVANHEYTNEELIFPGFTGHDALTVEQLKIAISAHGLSIVEIERIGHSGAWRLVTHGRRPYNRRISALTTKFAVTGPAAGTASLKTAADPTGRKVIGTLNNCAGGVTPWGTILSGEENYNQYFVGADGAPAEAKESLARYGFATTTRYPSGSRKWDRADARFDLAVNPNEANRFGWIVEIDPTDPDSTPRKHTALGRFKHEAATIEIAKDGRAVAYMGDDERFDYLYKFVSHKKYRPGQRKHNLTLLESGDLFVAKLSYSSPESEIDGTGTLPSDGAFNGGGVWLPLVKDGVSKVPGMTVEQVLVHTRLAADKIGPTKMDRPEDVQPSPVTGRVYVALTNNTARAPGAKASADEANPRNNNKHGHILELIETHNDAAALTFTWSIPIVCGDPADPKTYFAGFDKTKVSPISCPDNLAFDPSGNLWISTDGNALRTPEGLSLNDGIFATPLSGPEAGHVKQFLSVPYGAEACGPVVTEDGRSVFVAVQHPGEIAGATVENPASRWPDGDFARPAVAVAWRPDGRPAGV</sequence>
<protein>
    <submittedName>
        <fullName evidence="1">Secreted PhoX family phosphatase</fullName>
    </submittedName>
</protein>
<accession>A0A841BWJ9</accession>
<dbReference type="EMBL" id="JACHMN010000002">
    <property type="protein sequence ID" value="MBB5871293.1"/>
    <property type="molecule type" value="Genomic_DNA"/>
</dbReference>
<dbReference type="AlphaFoldDB" id="A0A841BWJ9"/>
<evidence type="ECO:0000313" key="1">
    <source>
        <dbReference type="EMBL" id="MBB5871293.1"/>
    </source>
</evidence>
<organism evidence="1 2">
    <name type="scientific">Allocatelliglobosispora scoriae</name>
    <dbReference type="NCBI Taxonomy" id="643052"/>
    <lineage>
        <taxon>Bacteria</taxon>
        <taxon>Bacillati</taxon>
        <taxon>Actinomycetota</taxon>
        <taxon>Actinomycetes</taxon>
        <taxon>Micromonosporales</taxon>
        <taxon>Micromonosporaceae</taxon>
        <taxon>Allocatelliglobosispora</taxon>
    </lineage>
</organism>
<evidence type="ECO:0000313" key="2">
    <source>
        <dbReference type="Proteomes" id="UP000587527"/>
    </source>
</evidence>
<gene>
    <name evidence="1" type="ORF">F4553_004672</name>
</gene>
<dbReference type="SUPFAM" id="SSF63829">
    <property type="entry name" value="Calcium-dependent phosphotriesterase"/>
    <property type="match status" value="1"/>
</dbReference>
<dbReference type="Proteomes" id="UP000587527">
    <property type="component" value="Unassembled WGS sequence"/>
</dbReference>
<proteinExistence type="predicted"/>
<reference evidence="1 2" key="1">
    <citation type="submission" date="2020-08" db="EMBL/GenBank/DDBJ databases">
        <title>Sequencing the genomes of 1000 actinobacteria strains.</title>
        <authorList>
            <person name="Klenk H.-P."/>
        </authorList>
    </citation>
    <scope>NUCLEOTIDE SEQUENCE [LARGE SCALE GENOMIC DNA]</scope>
    <source>
        <strain evidence="1 2">DSM 45362</strain>
    </source>
</reference>
<name>A0A841BWJ9_9ACTN</name>
<keyword evidence="2" id="KW-1185">Reference proteome</keyword>
<dbReference type="Pfam" id="PF05787">
    <property type="entry name" value="PhoX"/>
    <property type="match status" value="1"/>
</dbReference>
<dbReference type="InterPro" id="IPR006311">
    <property type="entry name" value="TAT_signal"/>
</dbReference>
<dbReference type="InterPro" id="IPR008557">
    <property type="entry name" value="PhoX"/>
</dbReference>
<dbReference type="PANTHER" id="PTHR35399">
    <property type="entry name" value="SLR8030 PROTEIN"/>
    <property type="match status" value="1"/>
</dbReference>
<dbReference type="PROSITE" id="PS51318">
    <property type="entry name" value="TAT"/>
    <property type="match status" value="1"/>
</dbReference>
<dbReference type="PANTHER" id="PTHR35399:SF2">
    <property type="entry name" value="DUF839 DOMAIN-CONTAINING PROTEIN"/>
    <property type="match status" value="1"/>
</dbReference>